<dbReference type="GO" id="GO:0006367">
    <property type="term" value="P:transcription initiation at RNA polymerase II promoter"/>
    <property type="evidence" value="ECO:0007669"/>
    <property type="project" value="TreeGrafter"/>
</dbReference>
<evidence type="ECO:0000313" key="11">
    <source>
        <dbReference type="Proteomes" id="UP000310158"/>
    </source>
</evidence>
<name>A0A4S4LZM6_9AGAM</name>
<evidence type="ECO:0000256" key="6">
    <source>
        <dbReference type="ARBA" id="ARBA00023242"/>
    </source>
</evidence>
<keyword evidence="11" id="KW-1185">Reference proteome</keyword>
<dbReference type="OrthoDB" id="2193813at2759"/>
<evidence type="ECO:0000256" key="1">
    <source>
        <dbReference type="ARBA" id="ARBA00004123"/>
    </source>
</evidence>
<comment type="subcellular location">
    <subcellularLocation>
        <location evidence="1">Nucleus</location>
    </subcellularLocation>
</comment>
<organism evidence="10 11">
    <name type="scientific">Bondarzewia mesenterica</name>
    <dbReference type="NCBI Taxonomy" id="1095465"/>
    <lineage>
        <taxon>Eukaryota</taxon>
        <taxon>Fungi</taxon>
        <taxon>Dikarya</taxon>
        <taxon>Basidiomycota</taxon>
        <taxon>Agaricomycotina</taxon>
        <taxon>Agaricomycetes</taxon>
        <taxon>Russulales</taxon>
        <taxon>Bondarzewiaceae</taxon>
        <taxon>Bondarzewia</taxon>
    </lineage>
</organism>
<gene>
    <name evidence="10" type="ORF">EW146_g3235</name>
</gene>
<dbReference type="Proteomes" id="UP000310158">
    <property type="component" value="Unassembled WGS sequence"/>
</dbReference>
<feature type="domain" description="Transcription factor TFIID subunit 8 C-terminal" evidence="9">
    <location>
        <begin position="205"/>
        <end position="251"/>
    </location>
</feature>
<evidence type="ECO:0000256" key="4">
    <source>
        <dbReference type="ARBA" id="ARBA00023015"/>
    </source>
</evidence>
<keyword evidence="5" id="KW-0804">Transcription</keyword>
<feature type="domain" description="Bromodomain associated" evidence="8">
    <location>
        <begin position="74"/>
        <end position="144"/>
    </location>
</feature>
<evidence type="ECO:0000256" key="2">
    <source>
        <dbReference type="ARBA" id="ARBA00008767"/>
    </source>
</evidence>
<dbReference type="EMBL" id="SGPL01000104">
    <property type="protein sequence ID" value="THH17607.1"/>
    <property type="molecule type" value="Genomic_DNA"/>
</dbReference>
<evidence type="ECO:0000259" key="9">
    <source>
        <dbReference type="Pfam" id="PF10406"/>
    </source>
</evidence>
<evidence type="ECO:0000259" key="8">
    <source>
        <dbReference type="Pfam" id="PF07524"/>
    </source>
</evidence>
<dbReference type="PANTHER" id="PTHR46469:SF1">
    <property type="entry name" value="TRANSCRIPTION INITIATION FACTOR TFIID SUBUNIT 8"/>
    <property type="match status" value="1"/>
</dbReference>
<dbReference type="InterPro" id="IPR019473">
    <property type="entry name" value="TFIID_su8_C"/>
</dbReference>
<dbReference type="InterPro" id="IPR009072">
    <property type="entry name" value="Histone-fold"/>
</dbReference>
<keyword evidence="6" id="KW-0539">Nucleus</keyword>
<comment type="caution">
    <text evidence="10">The sequence shown here is derived from an EMBL/GenBank/DDBJ whole genome shotgun (WGS) entry which is preliminary data.</text>
</comment>
<dbReference type="PANTHER" id="PTHR46469">
    <property type="entry name" value="TRANSCRIPTION INITIATION FACTOR TFIID SUBUNIT 8"/>
    <property type="match status" value="1"/>
</dbReference>
<evidence type="ECO:0000256" key="7">
    <source>
        <dbReference type="SAM" id="MobiDB-lite"/>
    </source>
</evidence>
<dbReference type="Gene3D" id="1.10.20.10">
    <property type="entry name" value="Histone, subunit A"/>
    <property type="match status" value="1"/>
</dbReference>
<dbReference type="Pfam" id="PF10406">
    <property type="entry name" value="TAF8_C"/>
    <property type="match status" value="1"/>
</dbReference>
<dbReference type="Pfam" id="PF07524">
    <property type="entry name" value="Bromo_TP"/>
    <property type="match status" value="1"/>
</dbReference>
<reference evidence="10 11" key="1">
    <citation type="submission" date="2019-02" db="EMBL/GenBank/DDBJ databases">
        <title>Genome sequencing of the rare red list fungi Bondarzewia mesenterica.</title>
        <authorList>
            <person name="Buettner E."/>
            <person name="Kellner H."/>
        </authorList>
    </citation>
    <scope>NUCLEOTIDE SEQUENCE [LARGE SCALE GENOMIC DNA]</scope>
    <source>
        <strain evidence="10 11">DSM 108281</strain>
    </source>
</reference>
<dbReference type="InterPro" id="IPR006565">
    <property type="entry name" value="BTP"/>
</dbReference>
<dbReference type="CDD" id="cd00076">
    <property type="entry name" value="HFD_SF"/>
    <property type="match status" value="1"/>
</dbReference>
<keyword evidence="4" id="KW-0805">Transcription regulation</keyword>
<feature type="region of interest" description="Disordered" evidence="7">
    <location>
        <begin position="44"/>
        <end position="72"/>
    </location>
</feature>
<dbReference type="GO" id="GO:0046982">
    <property type="term" value="F:protein heterodimerization activity"/>
    <property type="evidence" value="ECO:0007669"/>
    <property type="project" value="InterPro"/>
</dbReference>
<evidence type="ECO:0000256" key="3">
    <source>
        <dbReference type="ARBA" id="ARBA00017307"/>
    </source>
</evidence>
<evidence type="ECO:0000313" key="10">
    <source>
        <dbReference type="EMBL" id="THH17607.1"/>
    </source>
</evidence>
<sequence length="288" mass="31467">MSSYPQSQAYAQAYGSYQASYAHYPSQTHYPSANYAQLPAPSPSYATLFNPPKKSPSPEPVLPPPAQSDVTPQVASKAMQRLMTAEMKNEGFDAAEPAAMKLLELEVVAFIEELHRRAHEYANLANRASPIAKDLLLACDEYGFEPASLQPVEVKWKKQGEESGETESVKPLILVPPSPEPALPELLPSDDEGTAPVIPATLRTIPHLYPALPPKHTYFRTPPSPPKRQALPSLEKKLKNAGLVQESLKNLLLATEDTSGPDDGELLGAIVNWEGSGQPRKRWKLSAQ</sequence>
<dbReference type="InterPro" id="IPR037818">
    <property type="entry name" value="TAF8"/>
</dbReference>
<feature type="compositionally biased region" description="Pro residues" evidence="7">
    <location>
        <begin position="53"/>
        <end position="66"/>
    </location>
</feature>
<comment type="similarity">
    <text evidence="2">Belongs to the TAF8 family.</text>
</comment>
<dbReference type="AlphaFoldDB" id="A0A4S4LZM6"/>
<dbReference type="GO" id="GO:0005669">
    <property type="term" value="C:transcription factor TFIID complex"/>
    <property type="evidence" value="ECO:0007669"/>
    <property type="project" value="InterPro"/>
</dbReference>
<evidence type="ECO:0000256" key="5">
    <source>
        <dbReference type="ARBA" id="ARBA00023163"/>
    </source>
</evidence>
<protein>
    <recommendedName>
        <fullName evidence="3">Transcription initiation factor TFIID subunit 8</fullName>
    </recommendedName>
</protein>
<accession>A0A4S4LZM6</accession>
<proteinExistence type="inferred from homology"/>